<protein>
    <submittedName>
        <fullName evidence="2">Uncharacterized protein</fullName>
    </submittedName>
</protein>
<sequence>PPGEHGWPRSGGGDPSGARSEARLHRDPGPDHRRSGVGRAPGTQRSFRI</sequence>
<feature type="non-terminal residue" evidence="2">
    <location>
        <position position="49"/>
    </location>
</feature>
<proteinExistence type="predicted"/>
<feature type="non-terminal residue" evidence="2">
    <location>
        <position position="1"/>
    </location>
</feature>
<organism evidence="2">
    <name type="scientific">uncultured Rubrobacteraceae bacterium</name>
    <dbReference type="NCBI Taxonomy" id="349277"/>
    <lineage>
        <taxon>Bacteria</taxon>
        <taxon>Bacillati</taxon>
        <taxon>Actinomycetota</taxon>
        <taxon>Rubrobacteria</taxon>
        <taxon>Rubrobacterales</taxon>
        <taxon>Rubrobacteraceae</taxon>
        <taxon>environmental samples</taxon>
    </lineage>
</organism>
<dbReference type="EMBL" id="CADCVI010000117">
    <property type="protein sequence ID" value="CAA9469466.1"/>
    <property type="molecule type" value="Genomic_DNA"/>
</dbReference>
<accession>A0A6J4RD69</accession>
<reference evidence="2" key="1">
    <citation type="submission" date="2020-02" db="EMBL/GenBank/DDBJ databases">
        <authorList>
            <person name="Meier V. D."/>
        </authorList>
    </citation>
    <scope>NUCLEOTIDE SEQUENCE</scope>
    <source>
        <strain evidence="2">AVDCRST_MAG25</strain>
    </source>
</reference>
<evidence type="ECO:0000313" key="2">
    <source>
        <dbReference type="EMBL" id="CAA9469466.1"/>
    </source>
</evidence>
<name>A0A6J4RD69_9ACTN</name>
<evidence type="ECO:0000256" key="1">
    <source>
        <dbReference type="SAM" id="MobiDB-lite"/>
    </source>
</evidence>
<gene>
    <name evidence="2" type="ORF">AVDCRST_MAG25-1894</name>
</gene>
<feature type="region of interest" description="Disordered" evidence="1">
    <location>
        <begin position="1"/>
        <end position="49"/>
    </location>
</feature>
<feature type="compositionally biased region" description="Basic and acidic residues" evidence="1">
    <location>
        <begin position="20"/>
        <end position="34"/>
    </location>
</feature>
<dbReference type="AlphaFoldDB" id="A0A6J4RD69"/>